<dbReference type="Pfam" id="PF00550">
    <property type="entry name" value="PP-binding"/>
    <property type="match status" value="1"/>
</dbReference>
<evidence type="ECO:0000256" key="2">
    <source>
        <dbReference type="ARBA" id="ARBA00022598"/>
    </source>
</evidence>
<dbReference type="PANTHER" id="PTHR22754">
    <property type="entry name" value="DISCO-INTERACTING PROTEIN 2 DIP2 -RELATED"/>
    <property type="match status" value="1"/>
</dbReference>
<reference evidence="6 7" key="1">
    <citation type="submission" date="2018-06" db="EMBL/GenBank/DDBJ databases">
        <authorList>
            <consortium name="Pathogen Informatics"/>
            <person name="Doyle S."/>
        </authorList>
    </citation>
    <scope>NUCLEOTIDE SEQUENCE [LARGE SCALE GENOMIC DNA]</scope>
    <source>
        <strain evidence="6 7">NCTC11532</strain>
    </source>
</reference>
<dbReference type="PROSITE" id="PS50075">
    <property type="entry name" value="CARRIER"/>
    <property type="match status" value="1"/>
</dbReference>
<gene>
    <name evidence="6" type="ORF">NCTC11532_01332</name>
</gene>
<dbReference type="PROSITE" id="PS00455">
    <property type="entry name" value="AMP_BINDING"/>
    <property type="match status" value="1"/>
</dbReference>
<dbReference type="InterPro" id="IPR040097">
    <property type="entry name" value="FAAL/FAAC"/>
</dbReference>
<keyword evidence="3" id="KW-0276">Fatty acid metabolism</keyword>
<dbReference type="EMBL" id="UGPB01000001">
    <property type="protein sequence ID" value="STY29149.1"/>
    <property type="molecule type" value="Genomic_DNA"/>
</dbReference>
<dbReference type="GO" id="GO:0006633">
    <property type="term" value="P:fatty acid biosynthetic process"/>
    <property type="evidence" value="ECO:0007669"/>
    <property type="project" value="TreeGrafter"/>
</dbReference>
<sequence length="647" mass="72506">MENIVSVIEKNLQDNIYGKIHYLKDGKEDLSIPYVTVIRDAKRLATFLKKNFVHQSRIVLVFPQGIDFITALIGCFYAGMIGVPTYPLQNAKHSYRLKKIINSCKPSLILGTHKTINNLSDMSDFKEFFMISSEKVLQQQENIDFDLMEIPSFEDLAFLQYTSGSTGSPKGVMVSHSNLAHNLSTLKNDIHFSKDKKIVSWLPFQHDLGLMTGPLSSLYNGNEFIILPPVSVIQNPYLWLKALSDYGAYFTSGPNFAYQLCVDKISDELLDTLDLSTLDYACAAAEPNRINTATSFFKKFSRCGFKKEAYCVGYGLAEATVHVTTNTYGRISSQKEVSFDGLSQSIITAPLNQKDTQILMSAGTLCPEHHVVIVNPDTRTPSKPNEVGEIWVCSQSIAQGYWDNEKTTQETFKATIEGESNHYLRTGDLGFIDGNQLYVTGRLKDLIIINGRNIYPQDVELIIEGCHEEIKSHGVAVFSAELNNQESVVVCAEVKRSAVKKDNSEMIIAIRHAVAENFEIDIADIKLIYPGHSYHTTSGKIQRSATKEAYLNHDLVCLKTTEGTPTSELTNSHHKKELMDILCSVLDVHDIKEHQHFMDLGGTSLHAKMLHQQLEMRFGKQCKIPPTIAFEYPTLSALVAFFAQVEE</sequence>
<evidence type="ECO:0000256" key="1">
    <source>
        <dbReference type="ARBA" id="ARBA00006432"/>
    </source>
</evidence>
<name>A0A378LTK5_9GAMM</name>
<evidence type="ECO:0000256" key="3">
    <source>
        <dbReference type="ARBA" id="ARBA00022832"/>
    </source>
</evidence>
<dbReference type="InterPro" id="IPR009081">
    <property type="entry name" value="PP-bd_ACP"/>
</dbReference>
<dbReference type="PANTHER" id="PTHR22754:SF32">
    <property type="entry name" value="DISCO-INTERACTING PROTEIN 2"/>
    <property type="match status" value="1"/>
</dbReference>
<comment type="similarity">
    <text evidence="1">Belongs to the ATP-dependent AMP-binding enzyme family.</text>
</comment>
<dbReference type="Proteomes" id="UP000255297">
    <property type="component" value="Unassembled WGS sequence"/>
</dbReference>
<protein>
    <submittedName>
        <fullName evidence="6">Saframycin Mx1 synthetase B</fullName>
        <ecNumber evidence="6">6.2.1.-</ecNumber>
    </submittedName>
</protein>
<dbReference type="SUPFAM" id="SSF56801">
    <property type="entry name" value="Acetyl-CoA synthetase-like"/>
    <property type="match status" value="1"/>
</dbReference>
<dbReference type="GO" id="GO:0005886">
    <property type="term" value="C:plasma membrane"/>
    <property type="evidence" value="ECO:0007669"/>
    <property type="project" value="TreeGrafter"/>
</dbReference>
<dbReference type="Gene3D" id="3.40.50.12780">
    <property type="entry name" value="N-terminal domain of ligase-like"/>
    <property type="match status" value="1"/>
</dbReference>
<dbReference type="CDD" id="cd05931">
    <property type="entry name" value="FAAL"/>
    <property type="match status" value="1"/>
</dbReference>
<dbReference type="SUPFAM" id="SSF47336">
    <property type="entry name" value="ACP-like"/>
    <property type="match status" value="1"/>
</dbReference>
<dbReference type="InterPro" id="IPR036736">
    <property type="entry name" value="ACP-like_sf"/>
</dbReference>
<evidence type="ECO:0000313" key="6">
    <source>
        <dbReference type="EMBL" id="STY29149.1"/>
    </source>
</evidence>
<feature type="domain" description="Carrier" evidence="5">
    <location>
        <begin position="569"/>
        <end position="646"/>
    </location>
</feature>
<keyword evidence="7" id="KW-1185">Reference proteome</keyword>
<dbReference type="GO" id="GO:0070566">
    <property type="term" value="F:adenylyltransferase activity"/>
    <property type="evidence" value="ECO:0007669"/>
    <property type="project" value="TreeGrafter"/>
</dbReference>
<dbReference type="GO" id="GO:0071766">
    <property type="term" value="P:Actinobacterium-type cell wall biogenesis"/>
    <property type="evidence" value="ECO:0007669"/>
    <property type="project" value="UniProtKB-ARBA"/>
</dbReference>
<organism evidence="6 7">
    <name type="scientific">Legionella wadsworthii</name>
    <dbReference type="NCBI Taxonomy" id="28088"/>
    <lineage>
        <taxon>Bacteria</taxon>
        <taxon>Pseudomonadati</taxon>
        <taxon>Pseudomonadota</taxon>
        <taxon>Gammaproteobacteria</taxon>
        <taxon>Legionellales</taxon>
        <taxon>Legionellaceae</taxon>
        <taxon>Legionella</taxon>
    </lineage>
</organism>
<dbReference type="EC" id="6.2.1.-" evidence="6"/>
<dbReference type="Gene3D" id="3.30.300.30">
    <property type="match status" value="1"/>
</dbReference>
<dbReference type="Gene3D" id="1.10.1200.10">
    <property type="entry name" value="ACP-like"/>
    <property type="match status" value="1"/>
</dbReference>
<dbReference type="InterPro" id="IPR045851">
    <property type="entry name" value="AMP-bd_C_sf"/>
</dbReference>
<keyword evidence="4" id="KW-0443">Lipid metabolism</keyword>
<dbReference type="InterPro" id="IPR000873">
    <property type="entry name" value="AMP-dep_synth/lig_dom"/>
</dbReference>
<dbReference type="AlphaFoldDB" id="A0A378LTK5"/>
<dbReference type="STRING" id="1122170.GCA_000701265_01154"/>
<dbReference type="Pfam" id="PF23024">
    <property type="entry name" value="AMP-dom_DIP2-like"/>
    <property type="match status" value="1"/>
</dbReference>
<dbReference type="InterPro" id="IPR020845">
    <property type="entry name" value="AMP-binding_CS"/>
</dbReference>
<dbReference type="GO" id="GO:0016874">
    <property type="term" value="F:ligase activity"/>
    <property type="evidence" value="ECO:0007669"/>
    <property type="project" value="UniProtKB-KW"/>
</dbReference>
<evidence type="ECO:0000313" key="7">
    <source>
        <dbReference type="Proteomes" id="UP000255297"/>
    </source>
</evidence>
<proteinExistence type="inferred from homology"/>
<dbReference type="FunFam" id="3.40.50.12780:FF:000013">
    <property type="entry name" value="Long-chain-fatty-acid--AMP ligase FadD32"/>
    <property type="match status" value="1"/>
</dbReference>
<dbReference type="Pfam" id="PF00501">
    <property type="entry name" value="AMP-binding"/>
    <property type="match status" value="1"/>
</dbReference>
<evidence type="ECO:0000256" key="4">
    <source>
        <dbReference type="ARBA" id="ARBA00023098"/>
    </source>
</evidence>
<keyword evidence="2 6" id="KW-0436">Ligase</keyword>
<dbReference type="InterPro" id="IPR025110">
    <property type="entry name" value="AMP-bd_C"/>
</dbReference>
<accession>A0A378LTK5</accession>
<evidence type="ECO:0000259" key="5">
    <source>
        <dbReference type="PROSITE" id="PS50075"/>
    </source>
</evidence>
<dbReference type="RefSeq" id="WP_051635546.1">
    <property type="nucleotide sequence ID" value="NZ_CAAAIS010000010.1"/>
</dbReference>
<dbReference type="InterPro" id="IPR042099">
    <property type="entry name" value="ANL_N_sf"/>
</dbReference>